<evidence type="ECO:0000313" key="3">
    <source>
        <dbReference type="Proteomes" id="UP000663832"/>
    </source>
</evidence>
<name>A0A813NUF2_9BILA</name>
<dbReference type="Proteomes" id="UP000663832">
    <property type="component" value="Unassembled WGS sequence"/>
</dbReference>
<reference evidence="2" key="1">
    <citation type="submission" date="2021-02" db="EMBL/GenBank/DDBJ databases">
        <authorList>
            <person name="Nowell W R."/>
        </authorList>
    </citation>
    <scope>NUCLEOTIDE SEQUENCE</scope>
</reference>
<keyword evidence="3" id="KW-1185">Reference proteome</keyword>
<keyword evidence="1" id="KW-0732">Signal</keyword>
<organism evidence="2 3">
    <name type="scientific">Adineta steineri</name>
    <dbReference type="NCBI Taxonomy" id="433720"/>
    <lineage>
        <taxon>Eukaryota</taxon>
        <taxon>Metazoa</taxon>
        <taxon>Spiralia</taxon>
        <taxon>Gnathifera</taxon>
        <taxon>Rotifera</taxon>
        <taxon>Eurotatoria</taxon>
        <taxon>Bdelloidea</taxon>
        <taxon>Adinetida</taxon>
        <taxon>Adinetidae</taxon>
        <taxon>Adineta</taxon>
    </lineage>
</organism>
<evidence type="ECO:0000256" key="1">
    <source>
        <dbReference type="SAM" id="SignalP"/>
    </source>
</evidence>
<dbReference type="OrthoDB" id="10272653at2759"/>
<feature type="chain" id="PRO_5032427229" evidence="1">
    <location>
        <begin position="20"/>
        <end position="209"/>
    </location>
</feature>
<comment type="caution">
    <text evidence="2">The sequence shown here is derived from an EMBL/GenBank/DDBJ whole genome shotgun (WGS) entry which is preliminary data.</text>
</comment>
<sequence>MYTKLVLLFLAAAAITIHGKKDGVNFESSKYVDDAVIWAEFHKDYLTKAPYEILHGQRILRCHIVQECCSSEIDHLFSMIHEKRFEKSCIGTQGSKLYNSHTTKCNGLIKTFHDVQKTAEYSKAGLVTRIPPLNDRFKEWRSEMVRSCSTKELTAYFCDPLNMDYFRSCAQKVLHKIDRKNGNNFYSTFFQHIKTDYYTLIERITKAFP</sequence>
<proteinExistence type="predicted"/>
<gene>
    <name evidence="2" type="ORF">QVE165_LOCUS1042</name>
</gene>
<accession>A0A813NUF2</accession>
<dbReference type="AlphaFoldDB" id="A0A813NUF2"/>
<protein>
    <submittedName>
        <fullName evidence="2">Uncharacterized protein</fullName>
    </submittedName>
</protein>
<feature type="signal peptide" evidence="1">
    <location>
        <begin position="1"/>
        <end position="19"/>
    </location>
</feature>
<dbReference type="EMBL" id="CAJNOM010000003">
    <property type="protein sequence ID" value="CAF0743290.1"/>
    <property type="molecule type" value="Genomic_DNA"/>
</dbReference>
<evidence type="ECO:0000313" key="2">
    <source>
        <dbReference type="EMBL" id="CAF0743290.1"/>
    </source>
</evidence>